<dbReference type="PANTHER" id="PTHR10887">
    <property type="entry name" value="DNA2/NAM7 HELICASE FAMILY"/>
    <property type="match status" value="1"/>
</dbReference>
<dbReference type="InterPro" id="IPR027417">
    <property type="entry name" value="P-loop_NTPase"/>
</dbReference>
<protein>
    <submittedName>
        <fullName evidence="6">DEAD box helicase</fullName>
    </submittedName>
</protein>
<evidence type="ECO:0000313" key="7">
    <source>
        <dbReference type="Proteomes" id="UP000001610"/>
    </source>
</evidence>
<reference evidence="6 7" key="1">
    <citation type="journal article" date="2011" name="Genome Biol.">
        <title>Genome sequence of the insect pathogenic fungus Cordyceps militaris, a valued traditional Chinese medicine.</title>
        <authorList>
            <person name="Zheng P."/>
            <person name="Xia Y."/>
            <person name="Xiao G."/>
            <person name="Xiong C."/>
            <person name="Hu X."/>
            <person name="Zhang S."/>
            <person name="Zheng H."/>
            <person name="Huang Y."/>
            <person name="Zhou Y."/>
            <person name="Wang S."/>
            <person name="Zhao G.P."/>
            <person name="Liu X."/>
            <person name="St Leger R.J."/>
            <person name="Wang C."/>
        </authorList>
    </citation>
    <scope>NUCLEOTIDE SEQUENCE [LARGE SCALE GENOMIC DNA]</scope>
    <source>
        <strain evidence="6 7">CM01</strain>
    </source>
</reference>
<dbReference type="InParanoid" id="G3JPL9"/>
<dbReference type="AlphaFoldDB" id="G3JPL9"/>
<dbReference type="STRING" id="983644.G3JPL9"/>
<dbReference type="CDD" id="cd18808">
    <property type="entry name" value="SF1_C_Upf1"/>
    <property type="match status" value="1"/>
</dbReference>
<keyword evidence="1 6" id="KW-0547">Nucleotide-binding</keyword>
<feature type="domain" description="DNA2/NAM7 helicase-like C-terminal" evidence="4">
    <location>
        <begin position="652"/>
        <end position="835"/>
    </location>
</feature>
<evidence type="ECO:0000259" key="4">
    <source>
        <dbReference type="Pfam" id="PF13087"/>
    </source>
</evidence>
<dbReference type="OrthoDB" id="409395at2759"/>
<dbReference type="Pfam" id="PF25396">
    <property type="entry name" value="ZNFX1"/>
    <property type="match status" value="1"/>
</dbReference>
<dbReference type="Gene3D" id="3.40.50.300">
    <property type="entry name" value="P-loop containing nucleotide triphosphate hydrolases"/>
    <property type="match status" value="3"/>
</dbReference>
<dbReference type="KEGG" id="cmt:CCM_07320"/>
<dbReference type="RefSeq" id="XP_006672524.1">
    <property type="nucleotide sequence ID" value="XM_006672461.1"/>
</dbReference>
<dbReference type="eggNOG" id="KOG1807">
    <property type="taxonomic scope" value="Eukaryota"/>
</dbReference>
<feature type="region of interest" description="Disordered" evidence="2">
    <location>
        <begin position="475"/>
        <end position="499"/>
    </location>
</feature>
<dbReference type="HOGENOM" id="CLU_001066_2_0_1"/>
<accession>G3JPL9</accession>
<dbReference type="FunCoup" id="G3JPL9">
    <property type="interactions" value="519"/>
</dbReference>
<feature type="domain" description="ZNFX1" evidence="5">
    <location>
        <begin position="102"/>
        <end position="218"/>
    </location>
</feature>
<dbReference type="GO" id="GO:0031048">
    <property type="term" value="P:regulatory ncRNA-mediated heterochromatin formation"/>
    <property type="evidence" value="ECO:0007669"/>
    <property type="project" value="TreeGrafter"/>
</dbReference>
<evidence type="ECO:0000256" key="2">
    <source>
        <dbReference type="SAM" id="MobiDB-lite"/>
    </source>
</evidence>
<feature type="compositionally biased region" description="Basic and acidic residues" evidence="2">
    <location>
        <begin position="475"/>
        <end position="491"/>
    </location>
</feature>
<gene>
    <name evidence="6" type="ORF">CCM_07320</name>
</gene>
<dbReference type="OMA" id="EWIMVEA"/>
<organism evidence="6 7">
    <name type="scientific">Cordyceps militaris (strain CM01)</name>
    <name type="common">Caterpillar fungus</name>
    <dbReference type="NCBI Taxonomy" id="983644"/>
    <lineage>
        <taxon>Eukaryota</taxon>
        <taxon>Fungi</taxon>
        <taxon>Dikarya</taxon>
        <taxon>Ascomycota</taxon>
        <taxon>Pezizomycotina</taxon>
        <taxon>Sordariomycetes</taxon>
        <taxon>Hypocreomycetidae</taxon>
        <taxon>Hypocreales</taxon>
        <taxon>Cordycipitaceae</taxon>
        <taxon>Cordyceps</taxon>
    </lineage>
</organism>
<dbReference type="Pfam" id="PF13087">
    <property type="entry name" value="AAA_12"/>
    <property type="match status" value="1"/>
</dbReference>
<keyword evidence="1 6" id="KW-0347">Helicase</keyword>
<dbReference type="GO" id="GO:0004386">
    <property type="term" value="F:helicase activity"/>
    <property type="evidence" value="ECO:0007669"/>
    <property type="project" value="UniProtKB-KW"/>
</dbReference>
<dbReference type="InterPro" id="IPR047187">
    <property type="entry name" value="SF1_C_Upf1"/>
</dbReference>
<dbReference type="InterPro" id="IPR045055">
    <property type="entry name" value="DNA2/NAM7-like"/>
</dbReference>
<dbReference type="InterPro" id="IPR041677">
    <property type="entry name" value="DNA2/NAM7_AAA_11"/>
</dbReference>
<dbReference type="SUPFAM" id="SSF52540">
    <property type="entry name" value="P-loop containing nucleoside triphosphate hydrolases"/>
    <property type="match status" value="1"/>
</dbReference>
<feature type="domain" description="DNA2/NAM7 helicase helicase" evidence="3">
    <location>
        <begin position="279"/>
        <end position="640"/>
    </location>
</feature>
<keyword evidence="7" id="KW-1185">Reference proteome</keyword>
<proteinExistence type="predicted"/>
<evidence type="ECO:0000256" key="1">
    <source>
        <dbReference type="ARBA" id="ARBA00022806"/>
    </source>
</evidence>
<dbReference type="VEuPathDB" id="FungiDB:CCM_07320"/>
<dbReference type="InterPro" id="IPR041679">
    <property type="entry name" value="DNA2/NAM7-like_C"/>
</dbReference>
<sequence length="1046" mass="117286">MDANTGDTALQLNSFFLPSWEAEFSRAKELTNWLDEPEIPSSEEFLATSPGHLLNVQDEDITSKEKYLEKQYRMQRFESVEQTRLAVSQFRQTPLMPEGDLAHIYTEVQVLGVVLTGRGAAVRVSLSTDRAPDTVDWINSDRLRSGSLVVLSPVQDAFRTECRVATVAYRFLAGGLLPDLEADPPEPDDTPARVDLFLSTWPKDLLDSNTKYYMVEAKNGYFESFRHTMMALQAAASEKSVIDKYLLTNNVREMLAEKTSVKQREQALLTLRTQTRATLDKSQATASVAMMNEELSISQGPPGTGKTHTTAATIEEIIRHHNPRTLIIAAQTNHATDRLLELCLRNGLLVCRLGGRTVSDDIEEHSLFNIRERIKGTIPGTRLPAAAYRDFETARQVLELHLRQASHGQQNYDAKSFRDAKIITIQQFDSLQNEDWETLTEMDPLLAWLGWESFKSPKNTLSENWERNRKVKNKAENVDEDRDRRRRDPEKPIGPYIQLDRRPEAPASRFKTMLARNRDLYKVKAQHREELFNYMCYELSKKIQSRLPEAIEKFQAACHRLQSYKVDHDSRVILKSRLQVVGCTITGLSKYRDLLRKISPDILIIDEASEATEGSIVAALLPSLKHLALVGDHQQLTPRCVNPRLTQPNFALDISLFERLVTKNNMPYQVLNLQRRMIPEIRQLVNVFYPGLCDHSSVLKREKVKGIGQPLWWFDHDWPEQKKSGASGQSILNKEEAEMITSFAEYLIRCGTPIEKVTILTFYTAQQELIEDKLGPNICKTVDSFQGCENDVILLSIVRSPPPGQGPSAGFIENIHRATVALSRARNALYIFGNASNLQHSSTWGPVLDALGPSRQNRVPLKCPIHSTTAFIRSPQQWSSFSEEGCRGESCENDGVREGDMPNGGLQSPVVKTPAVKAPAVKVATVEAARAKAPATQKKRRKARGSQPKILKPLSQLQHSAHPAAAVRLDKATLDRLEDMSSHGPTPNISAATVGGQNSAALQSSDYMIKVGYDAVIAELEELITEIRGKAQVNVGESIGDLIDFN</sequence>
<evidence type="ECO:0000259" key="3">
    <source>
        <dbReference type="Pfam" id="PF13086"/>
    </source>
</evidence>
<dbReference type="EMBL" id="JH126404">
    <property type="protein sequence ID" value="EGX89068.1"/>
    <property type="molecule type" value="Genomic_DNA"/>
</dbReference>
<name>G3JPL9_CORMM</name>
<dbReference type="InterPro" id="IPR057373">
    <property type="entry name" value="ZNFX1"/>
</dbReference>
<keyword evidence="1 6" id="KW-0378">Hydrolase</keyword>
<dbReference type="Pfam" id="PF13086">
    <property type="entry name" value="AAA_11"/>
    <property type="match status" value="1"/>
</dbReference>
<evidence type="ECO:0000259" key="5">
    <source>
        <dbReference type="Pfam" id="PF25396"/>
    </source>
</evidence>
<dbReference type="PANTHER" id="PTHR10887:SF341">
    <property type="entry name" value="NFX1-TYPE ZINC FINGER-CONTAINING PROTEIN 1"/>
    <property type="match status" value="1"/>
</dbReference>
<feature type="region of interest" description="Disordered" evidence="2">
    <location>
        <begin position="931"/>
        <end position="951"/>
    </location>
</feature>
<dbReference type="GeneID" id="18169331"/>
<dbReference type="GO" id="GO:0031380">
    <property type="term" value="C:nuclear RNA-directed RNA polymerase complex"/>
    <property type="evidence" value="ECO:0007669"/>
    <property type="project" value="TreeGrafter"/>
</dbReference>
<dbReference type="Proteomes" id="UP000001610">
    <property type="component" value="Unassembled WGS sequence"/>
</dbReference>
<keyword evidence="1 6" id="KW-0067">ATP-binding</keyword>
<evidence type="ECO:0000313" key="6">
    <source>
        <dbReference type="EMBL" id="EGX89068.1"/>
    </source>
</evidence>